<evidence type="ECO:0000313" key="2">
    <source>
        <dbReference type="EMBL" id="KMM73516.1"/>
    </source>
</evidence>
<protein>
    <recommendedName>
        <fullName evidence="4">CHL4 family chromosome segregation protein</fullName>
    </recommendedName>
</protein>
<sequence>MEQKTLYPGPPFGVPPRAPTRLISNGAKRLTGGMPADKADRALNQLQWKSNEPSHLMARRSSVLVPSAASLHDTFRIPANTTSLVKSLGKLSRASLIALALQWLDDEYVHICRPYLSRDAQQRWDADGEDDDDANPYDPATSIEELRGIYTDLQERRGGKREVVNRILEGDWRNGLTLRQLAMADILYIEDNPAAAHRWTALQLVPSVDKKEPWHRINDSNDISVPLPRFHGATFLKSIQNEISPLVKAHYYISRSASLPLTFVRIFIVDSPYQYPKQPPKAFTDASRIIYLVFPDSSPFIYSSLFSIPAPRAATLSSARLPSLTTDTRALRRIVMDAIPKALSRPQQRYSLKATSLVTKSLHTLLALRGPIFADAVVEQCPLDPRLPISTPVEDSANPGAQKENMSSLAGTESESNQHPSHSSAKTKRQKTILSRFGTSGSYRHLLAIPPSSSPRASSSSPSPPSVPQAATCPNPALEKIDISLQDPITPSSQVKGLELDDNPTMSLTFSGSDVISGLRQLAELGVIDAAKMPPWMTGEEGTSSAVVRDGKRILNDHG</sequence>
<dbReference type="EMBL" id="DS268114">
    <property type="protein sequence ID" value="KMM73516.1"/>
    <property type="molecule type" value="Genomic_DNA"/>
</dbReference>
<dbReference type="VEuPathDB" id="FungiDB:CPAG_09804"/>
<reference evidence="3" key="3">
    <citation type="journal article" date="2010" name="Genome Res.">
        <title>Population genomic sequencing of Coccidioides fungi reveals recent hybridization and transposon control.</title>
        <authorList>
            <person name="Neafsey D.E."/>
            <person name="Barker B.M."/>
            <person name="Sharpton T.J."/>
            <person name="Stajich J.E."/>
            <person name="Park D.J."/>
            <person name="Whiston E."/>
            <person name="Hung C.-Y."/>
            <person name="McMahan C."/>
            <person name="White J."/>
            <person name="Sykes S."/>
            <person name="Heiman D."/>
            <person name="Young S."/>
            <person name="Zeng Q."/>
            <person name="Abouelleil A."/>
            <person name="Aftuck L."/>
            <person name="Bessette D."/>
            <person name="Brown A."/>
            <person name="FitzGerald M."/>
            <person name="Lui A."/>
            <person name="Macdonald J.P."/>
            <person name="Priest M."/>
            <person name="Orbach M.J."/>
            <person name="Galgiani J.N."/>
            <person name="Kirkland T.N."/>
            <person name="Cole G.T."/>
            <person name="Birren B.W."/>
            <person name="Henn M.R."/>
            <person name="Taylor J.W."/>
            <person name="Rounsley S.D."/>
        </authorList>
    </citation>
    <scope>NUCLEOTIDE SEQUENCE [LARGE SCALE GENOMIC DNA]</scope>
    <source>
        <strain evidence="3">RMSCC 3488</strain>
    </source>
</reference>
<evidence type="ECO:0000256" key="1">
    <source>
        <dbReference type="SAM" id="MobiDB-lite"/>
    </source>
</evidence>
<accession>A0A0J6FK12</accession>
<dbReference type="InterPro" id="IPR007902">
    <property type="entry name" value="Chl4/mis15/CENP-N"/>
</dbReference>
<feature type="compositionally biased region" description="Polar residues" evidence="1">
    <location>
        <begin position="404"/>
        <end position="424"/>
    </location>
</feature>
<reference evidence="2 3" key="1">
    <citation type="submission" date="2007-06" db="EMBL/GenBank/DDBJ databases">
        <title>The Genome Sequence of Coccidioides posadasii RMSCC_3488.</title>
        <authorList>
            <consortium name="Coccidioides Genome Resources Consortium"/>
            <consortium name="The Broad Institute Genome Sequencing Platform"/>
            <person name="Henn M.R."/>
            <person name="Sykes S."/>
            <person name="Young S."/>
            <person name="Jaffe D."/>
            <person name="Berlin A."/>
            <person name="Alvarez P."/>
            <person name="Butler J."/>
            <person name="Gnerre S."/>
            <person name="Grabherr M."/>
            <person name="Mauceli E."/>
            <person name="Brockman W."/>
            <person name="Kodira C."/>
            <person name="Alvarado L."/>
            <person name="Zeng Q."/>
            <person name="Crawford M."/>
            <person name="Antoine C."/>
            <person name="Devon K."/>
            <person name="Galgiani J."/>
            <person name="Orsborn K."/>
            <person name="Lewis M.L."/>
            <person name="Nusbaum C."/>
            <person name="Galagan J."/>
            <person name="Birren B."/>
        </authorList>
    </citation>
    <scope>NUCLEOTIDE SEQUENCE [LARGE SCALE GENOMIC DNA]</scope>
    <source>
        <strain evidence="2 3">RMSCC 3488</strain>
    </source>
</reference>
<dbReference type="Gene3D" id="3.10.20.720">
    <property type="match status" value="1"/>
</dbReference>
<reference evidence="3" key="2">
    <citation type="journal article" date="2009" name="Genome Res.">
        <title>Comparative genomic analyses of the human fungal pathogens Coccidioides and their relatives.</title>
        <authorList>
            <person name="Sharpton T.J."/>
            <person name="Stajich J.E."/>
            <person name="Rounsley S.D."/>
            <person name="Gardner M.J."/>
            <person name="Wortman J.R."/>
            <person name="Jordar V.S."/>
            <person name="Maiti R."/>
            <person name="Kodira C.D."/>
            <person name="Neafsey D.E."/>
            <person name="Zeng Q."/>
            <person name="Hung C.-Y."/>
            <person name="McMahan C."/>
            <person name="Muszewska A."/>
            <person name="Grynberg M."/>
            <person name="Mandel M.A."/>
            <person name="Kellner E.M."/>
            <person name="Barker B.M."/>
            <person name="Galgiani J.N."/>
            <person name="Orbach M.J."/>
            <person name="Kirkland T.N."/>
            <person name="Cole G.T."/>
            <person name="Henn M.R."/>
            <person name="Birren B.W."/>
            <person name="Taylor J.W."/>
        </authorList>
    </citation>
    <scope>NUCLEOTIDE SEQUENCE [LARGE SCALE GENOMIC DNA]</scope>
    <source>
        <strain evidence="3">RMSCC 3488</strain>
    </source>
</reference>
<dbReference type="AlphaFoldDB" id="A0A0J6FK12"/>
<evidence type="ECO:0008006" key="4">
    <source>
        <dbReference type="Google" id="ProtNLM"/>
    </source>
</evidence>
<dbReference type="Pfam" id="PF05238">
    <property type="entry name" value="CENP-N"/>
    <property type="match status" value="1"/>
</dbReference>
<feature type="compositionally biased region" description="Low complexity" evidence="1">
    <location>
        <begin position="450"/>
        <end position="461"/>
    </location>
</feature>
<gene>
    <name evidence="2" type="ORF">CPAG_09804</name>
</gene>
<dbReference type="GO" id="GO:0007059">
    <property type="term" value="P:chromosome segregation"/>
    <property type="evidence" value="ECO:0007669"/>
    <property type="project" value="InterPro"/>
</dbReference>
<name>A0A0J6FK12_COCPO</name>
<evidence type="ECO:0000313" key="3">
    <source>
        <dbReference type="Proteomes" id="UP000054567"/>
    </source>
</evidence>
<dbReference type="Proteomes" id="UP000054567">
    <property type="component" value="Unassembled WGS sequence"/>
</dbReference>
<dbReference type="OrthoDB" id="6585699at2759"/>
<feature type="region of interest" description="Disordered" evidence="1">
    <location>
        <begin position="388"/>
        <end position="431"/>
    </location>
</feature>
<proteinExistence type="predicted"/>
<feature type="region of interest" description="Disordered" evidence="1">
    <location>
        <begin position="445"/>
        <end position="473"/>
    </location>
</feature>
<dbReference type="GO" id="GO:0034080">
    <property type="term" value="P:CENP-A containing chromatin assembly"/>
    <property type="evidence" value="ECO:0007669"/>
    <property type="project" value="InterPro"/>
</dbReference>
<organism evidence="2 3">
    <name type="scientific">Coccidioides posadasii RMSCC 3488</name>
    <dbReference type="NCBI Taxonomy" id="454284"/>
    <lineage>
        <taxon>Eukaryota</taxon>
        <taxon>Fungi</taxon>
        <taxon>Dikarya</taxon>
        <taxon>Ascomycota</taxon>
        <taxon>Pezizomycotina</taxon>
        <taxon>Eurotiomycetes</taxon>
        <taxon>Eurotiomycetidae</taxon>
        <taxon>Onygenales</taxon>
        <taxon>Onygenaceae</taxon>
        <taxon>Coccidioides</taxon>
    </lineage>
</organism>